<reference evidence="3" key="5">
    <citation type="journal article" date="2018" name="Nat. Plants">
        <title>Whole-genome landscape of Medicago truncatula symbiotic genes.</title>
        <authorList>
            <person name="Pecrix Y."/>
            <person name="Gamas P."/>
            <person name="Carrere S."/>
        </authorList>
    </citation>
    <scope>NUCLEOTIDE SEQUENCE</scope>
    <source>
        <tissue evidence="3">Leaves</tissue>
    </source>
</reference>
<proteinExistence type="predicted"/>
<evidence type="ECO:0000313" key="5">
    <source>
        <dbReference type="Proteomes" id="UP000002051"/>
    </source>
</evidence>
<reference evidence="4" key="3">
    <citation type="submission" date="2015-04" db="UniProtKB">
        <authorList>
            <consortium name="EnsemblPlants"/>
        </authorList>
    </citation>
    <scope>IDENTIFICATION</scope>
    <source>
        <strain evidence="4">cv. Jemalong A17</strain>
    </source>
</reference>
<dbReference type="PaxDb" id="3880-AET00721"/>
<evidence type="ECO:0000313" key="6">
    <source>
        <dbReference type="Proteomes" id="UP000265566"/>
    </source>
</evidence>
<evidence type="ECO:0000313" key="4">
    <source>
        <dbReference type="EnsemblPlants" id="AET00721"/>
    </source>
</evidence>
<gene>
    <name evidence="2" type="ordered locus">MTR_5g095190</name>
    <name evidence="3" type="ORF">MtrunA17_Chr5g0446061</name>
</gene>
<keyword evidence="5" id="KW-1185">Reference proteome</keyword>
<organism evidence="2 5">
    <name type="scientific">Medicago truncatula</name>
    <name type="common">Barrel medic</name>
    <name type="synonym">Medicago tribuloides</name>
    <dbReference type="NCBI Taxonomy" id="3880"/>
    <lineage>
        <taxon>Eukaryota</taxon>
        <taxon>Viridiplantae</taxon>
        <taxon>Streptophyta</taxon>
        <taxon>Embryophyta</taxon>
        <taxon>Tracheophyta</taxon>
        <taxon>Spermatophyta</taxon>
        <taxon>Magnoliopsida</taxon>
        <taxon>eudicotyledons</taxon>
        <taxon>Gunneridae</taxon>
        <taxon>Pentapetalae</taxon>
        <taxon>rosids</taxon>
        <taxon>fabids</taxon>
        <taxon>Fabales</taxon>
        <taxon>Fabaceae</taxon>
        <taxon>Papilionoideae</taxon>
        <taxon>50 kb inversion clade</taxon>
        <taxon>NPAAA clade</taxon>
        <taxon>Hologalegina</taxon>
        <taxon>IRL clade</taxon>
        <taxon>Trifolieae</taxon>
        <taxon>Medicago</taxon>
    </lineage>
</organism>
<dbReference type="AlphaFoldDB" id="G7K4K5"/>
<reference evidence="6" key="4">
    <citation type="journal article" date="2018" name="Nat. Plants">
        <title>Whole-genome landscape of Medicago truncatula symbiotic genes.</title>
        <authorList>
            <person name="Pecrix Y."/>
            <person name="Staton S.E."/>
            <person name="Sallet E."/>
            <person name="Lelandais-Briere C."/>
            <person name="Moreau S."/>
            <person name="Carrere S."/>
            <person name="Blein T."/>
            <person name="Jardinaud M.F."/>
            <person name="Latrasse D."/>
            <person name="Zouine M."/>
            <person name="Zahm M."/>
            <person name="Kreplak J."/>
            <person name="Mayjonade B."/>
            <person name="Satge C."/>
            <person name="Perez M."/>
            <person name="Cauet S."/>
            <person name="Marande W."/>
            <person name="Chantry-Darmon C."/>
            <person name="Lopez-Roques C."/>
            <person name="Bouchez O."/>
            <person name="Berard A."/>
            <person name="Debelle F."/>
            <person name="Munos S."/>
            <person name="Bendahmane A."/>
            <person name="Berges H."/>
            <person name="Niebel A."/>
            <person name="Buitink J."/>
            <person name="Frugier F."/>
            <person name="Benhamed M."/>
            <person name="Crespi M."/>
            <person name="Gouzy J."/>
            <person name="Gamas P."/>
        </authorList>
    </citation>
    <scope>NUCLEOTIDE SEQUENCE [LARGE SCALE GENOMIC DNA]</scope>
    <source>
        <strain evidence="6">cv. Jemalong A17</strain>
    </source>
</reference>
<dbReference type="Proteomes" id="UP000265566">
    <property type="component" value="Chromosome 5"/>
</dbReference>
<evidence type="ECO:0000313" key="3">
    <source>
        <dbReference type="EMBL" id="RHN57965.1"/>
    </source>
</evidence>
<accession>G7K4K5</accession>
<sequence>MVCMSGRYVRIDPRNKTHGQGYGGRLDGIGYRRRVKARMVGSRPLLDPDLNKSTTASQPPSVVAAAADSSSSKDAATVLDLSPANLVKCSTSTSAAAKIQPVVKKKKKKKLPRFGAIIKLLRLGKKKYKKT</sequence>
<dbReference type="EnsemblPlants" id="AET00721">
    <property type="protein sequence ID" value="AET00721"/>
    <property type="gene ID" value="MTR_5g095190"/>
</dbReference>
<dbReference type="Gramene" id="rna33560">
    <property type="protein sequence ID" value="RHN57965.1"/>
    <property type="gene ID" value="gene33560"/>
</dbReference>
<reference evidence="2 5" key="2">
    <citation type="journal article" date="2014" name="BMC Genomics">
        <title>An improved genome release (version Mt4.0) for the model legume Medicago truncatula.</title>
        <authorList>
            <person name="Tang H."/>
            <person name="Krishnakumar V."/>
            <person name="Bidwell S."/>
            <person name="Rosen B."/>
            <person name="Chan A."/>
            <person name="Zhou S."/>
            <person name="Gentzbittel L."/>
            <person name="Childs K.L."/>
            <person name="Yandell M."/>
            <person name="Gundlach H."/>
            <person name="Mayer K.F."/>
            <person name="Schwartz D.C."/>
            <person name="Town C.D."/>
        </authorList>
    </citation>
    <scope>GENOME REANNOTATION</scope>
    <source>
        <strain evidence="4 5">cv. Jemalong A17</strain>
    </source>
</reference>
<protein>
    <submittedName>
        <fullName evidence="2 4">Uncharacterized protein</fullName>
    </submittedName>
</protein>
<evidence type="ECO:0000313" key="2">
    <source>
        <dbReference type="EMBL" id="AET00721.1"/>
    </source>
</evidence>
<name>G7K4K5_MEDTR</name>
<feature type="region of interest" description="Disordered" evidence="1">
    <location>
        <begin position="42"/>
        <end position="71"/>
    </location>
</feature>
<reference evidence="2 5" key="1">
    <citation type="journal article" date="2011" name="Nature">
        <title>The Medicago genome provides insight into the evolution of rhizobial symbioses.</title>
        <authorList>
            <person name="Young N.D."/>
            <person name="Debelle F."/>
            <person name="Oldroyd G.E."/>
            <person name="Geurts R."/>
            <person name="Cannon S.B."/>
            <person name="Udvardi M.K."/>
            <person name="Benedito V.A."/>
            <person name="Mayer K.F."/>
            <person name="Gouzy J."/>
            <person name="Schoof H."/>
            <person name="Van de Peer Y."/>
            <person name="Proost S."/>
            <person name="Cook D.R."/>
            <person name="Meyers B.C."/>
            <person name="Spannagl M."/>
            <person name="Cheung F."/>
            <person name="De Mita S."/>
            <person name="Krishnakumar V."/>
            <person name="Gundlach H."/>
            <person name="Zhou S."/>
            <person name="Mudge J."/>
            <person name="Bharti A.K."/>
            <person name="Murray J.D."/>
            <person name="Naoumkina M.A."/>
            <person name="Rosen B."/>
            <person name="Silverstein K.A."/>
            <person name="Tang H."/>
            <person name="Rombauts S."/>
            <person name="Zhao P.X."/>
            <person name="Zhou P."/>
            <person name="Barbe V."/>
            <person name="Bardou P."/>
            <person name="Bechner M."/>
            <person name="Bellec A."/>
            <person name="Berger A."/>
            <person name="Berges H."/>
            <person name="Bidwell S."/>
            <person name="Bisseling T."/>
            <person name="Choisne N."/>
            <person name="Couloux A."/>
            <person name="Denny R."/>
            <person name="Deshpande S."/>
            <person name="Dai X."/>
            <person name="Doyle J.J."/>
            <person name="Dudez A.M."/>
            <person name="Farmer A.D."/>
            <person name="Fouteau S."/>
            <person name="Franken C."/>
            <person name="Gibelin C."/>
            <person name="Gish J."/>
            <person name="Goldstein S."/>
            <person name="Gonzalez A.J."/>
            <person name="Green P.J."/>
            <person name="Hallab A."/>
            <person name="Hartog M."/>
            <person name="Hua A."/>
            <person name="Humphray S.J."/>
            <person name="Jeong D.H."/>
            <person name="Jing Y."/>
            <person name="Jocker A."/>
            <person name="Kenton S.M."/>
            <person name="Kim D.J."/>
            <person name="Klee K."/>
            <person name="Lai H."/>
            <person name="Lang C."/>
            <person name="Lin S."/>
            <person name="Macmil S.L."/>
            <person name="Magdelenat G."/>
            <person name="Matthews L."/>
            <person name="McCorrison J."/>
            <person name="Monaghan E.L."/>
            <person name="Mun J.H."/>
            <person name="Najar F.Z."/>
            <person name="Nicholson C."/>
            <person name="Noirot C."/>
            <person name="O'Bleness M."/>
            <person name="Paule C.R."/>
            <person name="Poulain J."/>
            <person name="Prion F."/>
            <person name="Qin B."/>
            <person name="Qu C."/>
            <person name="Retzel E.F."/>
            <person name="Riddle C."/>
            <person name="Sallet E."/>
            <person name="Samain S."/>
            <person name="Samson N."/>
            <person name="Sanders I."/>
            <person name="Saurat O."/>
            <person name="Scarpelli C."/>
            <person name="Schiex T."/>
            <person name="Segurens B."/>
            <person name="Severin A.J."/>
            <person name="Sherrier D.J."/>
            <person name="Shi R."/>
            <person name="Sims S."/>
            <person name="Singer S.R."/>
            <person name="Sinharoy S."/>
            <person name="Sterck L."/>
            <person name="Viollet A."/>
            <person name="Wang B.B."/>
            <person name="Wang K."/>
            <person name="Wang M."/>
            <person name="Wang X."/>
            <person name="Warfsmann J."/>
            <person name="Weissenbach J."/>
            <person name="White D.D."/>
            <person name="White J.D."/>
            <person name="Wiley G.B."/>
            <person name="Wincker P."/>
            <person name="Xing Y."/>
            <person name="Yang L."/>
            <person name="Yao Z."/>
            <person name="Ying F."/>
            <person name="Zhai J."/>
            <person name="Zhou L."/>
            <person name="Zuber A."/>
            <person name="Denarie J."/>
            <person name="Dixon R.A."/>
            <person name="May G.D."/>
            <person name="Schwartz D.C."/>
            <person name="Rogers J."/>
            <person name="Quetier F."/>
            <person name="Town C.D."/>
            <person name="Roe B.A."/>
        </authorList>
    </citation>
    <scope>NUCLEOTIDE SEQUENCE [LARGE SCALE GENOMIC DNA]</scope>
    <source>
        <strain evidence="2">A17</strain>
        <strain evidence="4 5">cv. Jemalong A17</strain>
    </source>
</reference>
<evidence type="ECO:0000256" key="1">
    <source>
        <dbReference type="SAM" id="MobiDB-lite"/>
    </source>
</evidence>
<dbReference type="EMBL" id="PSQE01000005">
    <property type="protein sequence ID" value="RHN57965.1"/>
    <property type="molecule type" value="Genomic_DNA"/>
</dbReference>
<feature type="compositionally biased region" description="Low complexity" evidence="1">
    <location>
        <begin position="56"/>
        <end position="71"/>
    </location>
</feature>
<dbReference type="Proteomes" id="UP000002051">
    <property type="component" value="Chromosome 5"/>
</dbReference>
<dbReference type="EMBL" id="CM001221">
    <property type="protein sequence ID" value="AET00721.1"/>
    <property type="molecule type" value="Genomic_DNA"/>
</dbReference>
<dbReference type="HOGENOM" id="CLU_1930684_0_0_1"/>